<dbReference type="Proteomes" id="UP000466442">
    <property type="component" value="Unassembled WGS sequence"/>
</dbReference>
<keyword evidence="2" id="KW-1185">Reference proteome</keyword>
<proteinExistence type="predicted"/>
<sequence>MERIRAERTVARRIFSRACTALDQELKKEEVDYESACAKMRTMEYEAQKLFEIDEDMKVKLFAEKMDEEDQVKEFEDMSDFRMDVLKAWSRFRLTPAAATIGSEKTPDLMVANIIVFLKAEGESDERKRLSTNGLSSSEKELQPISPKLFIQDIKSTKTDFDTLLSGDHGTGWDQHAESSTVQPFAW</sequence>
<organism evidence="1 2">
    <name type="scientific">Apolygus lucorum</name>
    <name type="common">Small green plant bug</name>
    <name type="synonym">Lygocoris lucorum</name>
    <dbReference type="NCBI Taxonomy" id="248454"/>
    <lineage>
        <taxon>Eukaryota</taxon>
        <taxon>Metazoa</taxon>
        <taxon>Ecdysozoa</taxon>
        <taxon>Arthropoda</taxon>
        <taxon>Hexapoda</taxon>
        <taxon>Insecta</taxon>
        <taxon>Pterygota</taxon>
        <taxon>Neoptera</taxon>
        <taxon>Paraneoptera</taxon>
        <taxon>Hemiptera</taxon>
        <taxon>Heteroptera</taxon>
        <taxon>Panheteroptera</taxon>
        <taxon>Cimicomorpha</taxon>
        <taxon>Miridae</taxon>
        <taxon>Mirini</taxon>
        <taxon>Apolygus</taxon>
    </lineage>
</organism>
<dbReference type="EMBL" id="WIXP02000003">
    <property type="protein sequence ID" value="KAF6213547.1"/>
    <property type="molecule type" value="Genomic_DNA"/>
</dbReference>
<protein>
    <submittedName>
        <fullName evidence="1">Uncharacterized protein</fullName>
    </submittedName>
</protein>
<accession>A0A8S9XXB9</accession>
<evidence type="ECO:0000313" key="2">
    <source>
        <dbReference type="Proteomes" id="UP000466442"/>
    </source>
</evidence>
<dbReference type="AlphaFoldDB" id="A0A8S9XXB9"/>
<comment type="caution">
    <text evidence="1">The sequence shown here is derived from an EMBL/GenBank/DDBJ whole genome shotgun (WGS) entry which is preliminary data.</text>
</comment>
<evidence type="ECO:0000313" key="1">
    <source>
        <dbReference type="EMBL" id="KAF6213547.1"/>
    </source>
</evidence>
<dbReference type="OrthoDB" id="6623674at2759"/>
<name>A0A8S9XXB9_APOLU</name>
<reference evidence="1" key="1">
    <citation type="journal article" date="2021" name="Mol. Ecol. Resour.">
        <title>Apolygus lucorum genome provides insights into omnivorousness and mesophyll feeding.</title>
        <authorList>
            <person name="Liu Y."/>
            <person name="Liu H."/>
            <person name="Wang H."/>
            <person name="Huang T."/>
            <person name="Liu B."/>
            <person name="Yang B."/>
            <person name="Yin L."/>
            <person name="Li B."/>
            <person name="Zhang Y."/>
            <person name="Zhang S."/>
            <person name="Jiang F."/>
            <person name="Zhang X."/>
            <person name="Ren Y."/>
            <person name="Wang B."/>
            <person name="Wang S."/>
            <person name="Lu Y."/>
            <person name="Wu K."/>
            <person name="Fan W."/>
            <person name="Wang G."/>
        </authorList>
    </citation>
    <scope>NUCLEOTIDE SEQUENCE</scope>
    <source>
        <strain evidence="1">12Hb</strain>
    </source>
</reference>
<gene>
    <name evidence="1" type="ORF">GE061_011267</name>
</gene>